<keyword evidence="11" id="KW-1185">Reference proteome</keyword>
<evidence type="ECO:0000256" key="2">
    <source>
        <dbReference type="ARBA" id="ARBA00004496"/>
    </source>
</evidence>
<evidence type="ECO:0000256" key="4">
    <source>
        <dbReference type="ARBA" id="ARBA00022490"/>
    </source>
</evidence>
<dbReference type="FunFam" id="3.40.50.2300:FF:000105">
    <property type="entry name" value="Low molecular weight phosphotyrosine protein"/>
    <property type="match status" value="1"/>
</dbReference>
<dbReference type="GO" id="GO:0005737">
    <property type="term" value="C:cytoplasm"/>
    <property type="evidence" value="ECO:0007669"/>
    <property type="project" value="UniProtKB-SubCell"/>
</dbReference>
<dbReference type="InterPro" id="IPR050438">
    <property type="entry name" value="LMW_PTPase"/>
</dbReference>
<evidence type="ECO:0000256" key="8">
    <source>
        <dbReference type="PIRSR" id="PIRSR617867-1"/>
    </source>
</evidence>
<feature type="active site" description="Proton donor" evidence="8">
    <location>
        <position position="211"/>
    </location>
</feature>
<evidence type="ECO:0000259" key="9">
    <source>
        <dbReference type="SMART" id="SM00226"/>
    </source>
</evidence>
<dbReference type="PANTHER" id="PTHR11717:SF7">
    <property type="entry name" value="LOW MOLECULAR WEIGHT PHOSPHOTYROSINE PROTEIN PHOSPHATASE"/>
    <property type="match status" value="1"/>
</dbReference>
<comment type="similarity">
    <text evidence="3">Belongs to the low molecular weight phosphotyrosine protein phosphatase family.</text>
</comment>
<reference evidence="10 11" key="1">
    <citation type="journal article" date="2023" name="Elife">
        <title>Identification of key yeast species and microbe-microbe interactions impacting larval growth of Drosophila in the wild.</title>
        <authorList>
            <person name="Mure A."/>
            <person name="Sugiura Y."/>
            <person name="Maeda R."/>
            <person name="Honda K."/>
            <person name="Sakurai N."/>
            <person name="Takahashi Y."/>
            <person name="Watada M."/>
            <person name="Katoh T."/>
            <person name="Gotoh A."/>
            <person name="Gotoh Y."/>
            <person name="Taniguchi I."/>
            <person name="Nakamura K."/>
            <person name="Hayashi T."/>
            <person name="Katayama T."/>
            <person name="Uemura T."/>
            <person name="Hattori Y."/>
        </authorList>
    </citation>
    <scope>NUCLEOTIDE SEQUENCE [LARGE SCALE GENOMIC DNA]</scope>
    <source>
        <strain evidence="10 11">KH-74</strain>
    </source>
</reference>
<dbReference type="Proteomes" id="UP001377567">
    <property type="component" value="Unassembled WGS sequence"/>
</dbReference>
<keyword evidence="6" id="KW-0904">Protein phosphatase</keyword>
<evidence type="ECO:0000313" key="10">
    <source>
        <dbReference type="EMBL" id="GMM58409.1"/>
    </source>
</evidence>
<dbReference type="GO" id="GO:0003993">
    <property type="term" value="F:acid phosphatase activity"/>
    <property type="evidence" value="ECO:0007669"/>
    <property type="project" value="UniProtKB-EC"/>
</dbReference>
<feature type="active site" evidence="8">
    <location>
        <position position="99"/>
    </location>
</feature>
<evidence type="ECO:0000256" key="3">
    <source>
        <dbReference type="ARBA" id="ARBA00011063"/>
    </source>
</evidence>
<evidence type="ECO:0000256" key="5">
    <source>
        <dbReference type="ARBA" id="ARBA00022801"/>
    </source>
</evidence>
<comment type="catalytic activity">
    <reaction evidence="7">
        <text>O-phospho-L-tyrosyl-[protein] + H2O = L-tyrosyl-[protein] + phosphate</text>
        <dbReference type="Rhea" id="RHEA:10684"/>
        <dbReference type="Rhea" id="RHEA-COMP:10136"/>
        <dbReference type="Rhea" id="RHEA-COMP:20101"/>
        <dbReference type="ChEBI" id="CHEBI:15377"/>
        <dbReference type="ChEBI" id="CHEBI:43474"/>
        <dbReference type="ChEBI" id="CHEBI:46858"/>
        <dbReference type="ChEBI" id="CHEBI:61978"/>
        <dbReference type="EC" id="3.1.3.48"/>
    </reaction>
</comment>
<dbReference type="Gene3D" id="3.40.50.2300">
    <property type="match status" value="1"/>
</dbReference>
<evidence type="ECO:0000256" key="6">
    <source>
        <dbReference type="ARBA" id="ARBA00022912"/>
    </source>
</evidence>
<dbReference type="InterPro" id="IPR023485">
    <property type="entry name" value="Ptyr_pPase"/>
</dbReference>
<dbReference type="CDD" id="cd16343">
    <property type="entry name" value="LMWPTP"/>
    <property type="match status" value="1"/>
</dbReference>
<evidence type="ECO:0000256" key="7">
    <source>
        <dbReference type="ARBA" id="ARBA00051722"/>
    </source>
</evidence>
<feature type="active site" description="Nucleophile" evidence="8">
    <location>
        <position position="93"/>
    </location>
</feature>
<dbReference type="SUPFAM" id="SSF52788">
    <property type="entry name" value="Phosphotyrosine protein phosphatases I"/>
    <property type="match status" value="1"/>
</dbReference>
<dbReference type="Pfam" id="PF01451">
    <property type="entry name" value="LMWPc"/>
    <property type="match status" value="1"/>
</dbReference>
<comment type="subcellular location">
    <subcellularLocation>
        <location evidence="2">Cytoplasm</location>
    </subcellularLocation>
</comment>
<dbReference type="PANTHER" id="PTHR11717">
    <property type="entry name" value="LOW MOLECULAR WEIGHT PROTEIN TYROSINE PHOSPHATASE"/>
    <property type="match status" value="1"/>
</dbReference>
<evidence type="ECO:0000313" key="11">
    <source>
        <dbReference type="Proteomes" id="UP001377567"/>
    </source>
</evidence>
<dbReference type="InterPro" id="IPR036196">
    <property type="entry name" value="Ptyr_pPase_sf"/>
</dbReference>
<organism evidence="10 11">
    <name type="scientific">Maudiozyma humilis</name>
    <name type="common">Sour dough yeast</name>
    <name type="synonym">Kazachstania humilis</name>
    <dbReference type="NCBI Taxonomy" id="51915"/>
    <lineage>
        <taxon>Eukaryota</taxon>
        <taxon>Fungi</taxon>
        <taxon>Dikarya</taxon>
        <taxon>Ascomycota</taxon>
        <taxon>Saccharomycotina</taxon>
        <taxon>Saccharomycetes</taxon>
        <taxon>Saccharomycetales</taxon>
        <taxon>Saccharomycetaceae</taxon>
        <taxon>Maudiozyma</taxon>
    </lineage>
</organism>
<dbReference type="InterPro" id="IPR017867">
    <property type="entry name" value="Tyr_phospatase_low_mol_wt"/>
</dbReference>
<gene>
    <name evidence="10" type="ORF">DAKH74_050260</name>
</gene>
<evidence type="ECO:0000256" key="1">
    <source>
        <dbReference type="ARBA" id="ARBA00000032"/>
    </source>
</evidence>
<dbReference type="EMBL" id="BTGD01000025">
    <property type="protein sequence ID" value="GMM58409.1"/>
    <property type="molecule type" value="Genomic_DNA"/>
</dbReference>
<protein>
    <submittedName>
        <fullName evidence="10">Tyrosine protein phosphatase</fullName>
    </submittedName>
</protein>
<dbReference type="SMART" id="SM00226">
    <property type="entry name" value="LMWPc"/>
    <property type="match status" value="1"/>
</dbReference>
<accession>A0AAV5S3G4</accession>
<keyword evidence="4" id="KW-0963">Cytoplasm</keyword>
<comment type="catalytic activity">
    <reaction evidence="1">
        <text>a phosphate monoester + H2O = an alcohol + phosphate</text>
        <dbReference type="Rhea" id="RHEA:15017"/>
        <dbReference type="ChEBI" id="CHEBI:15377"/>
        <dbReference type="ChEBI" id="CHEBI:30879"/>
        <dbReference type="ChEBI" id="CHEBI:43474"/>
        <dbReference type="ChEBI" id="CHEBI:67140"/>
        <dbReference type="EC" id="3.1.3.2"/>
    </reaction>
</comment>
<sequence length="239" mass="27437">MISGMAKCAQPLPVGPWCLVMVVIFHYAPAYAFEVRQFAGPLDEHITQKRAYISSAYRSDKAGRCYETNRIHIHSPTHTTMTQDKKISVAFICLGNYCRSPMAEAVFAHTVKQKGLEDRFDVIDSYGTSDYHQGSTPDSRTVSTCRKHNIPIDHRGQQIRPETFDEFDYIIGMDEMNMKNLRKVQPKGSKAKLCLFGEWNTDGKYDTIIEDPYYGEVDGFAYNIKQIQYFSEQFLEKEL</sequence>
<dbReference type="PRINTS" id="PR00719">
    <property type="entry name" value="LMWPTPASE"/>
</dbReference>
<dbReference type="GO" id="GO:0004725">
    <property type="term" value="F:protein tyrosine phosphatase activity"/>
    <property type="evidence" value="ECO:0007669"/>
    <property type="project" value="UniProtKB-EC"/>
</dbReference>
<dbReference type="AlphaFoldDB" id="A0AAV5S3G4"/>
<feature type="domain" description="Phosphotyrosine protein phosphatase I" evidence="9">
    <location>
        <begin position="87"/>
        <end position="237"/>
    </location>
</feature>
<proteinExistence type="inferred from homology"/>
<keyword evidence="5" id="KW-0378">Hydrolase</keyword>
<comment type="caution">
    <text evidence="10">The sequence shown here is derived from an EMBL/GenBank/DDBJ whole genome shotgun (WGS) entry which is preliminary data.</text>
</comment>
<name>A0AAV5S3G4_MAUHU</name>